<sequence>MGSTHAYAHLSLLRVNSKSCEGMGLKHLQLSILVLSLAALCVALVLPHWHCGSLFERCTQEGASKRDVMLAVTCCLVIGITMLAVVCIIDFIHLCSDTRSGVERGVRLALLYIGSLLTLAAVILYTVEISGSWSYFIATCGSIFAVLQQLQCWCTD</sequence>
<evidence type="ECO:0000313" key="4">
    <source>
        <dbReference type="WBParaSite" id="EgrG_000477500"/>
    </source>
</evidence>
<keyword evidence="1" id="KW-0472">Membrane</keyword>
<feature type="transmembrane region" description="Helical" evidence="1">
    <location>
        <begin position="106"/>
        <end position="127"/>
    </location>
</feature>
<evidence type="ECO:0000313" key="2">
    <source>
        <dbReference type="EMBL" id="CDS19466.1"/>
    </source>
</evidence>
<dbReference type="EMBL" id="LK028579">
    <property type="protein sequence ID" value="CDS19466.1"/>
    <property type="molecule type" value="Genomic_DNA"/>
</dbReference>
<feature type="transmembrane region" description="Helical" evidence="1">
    <location>
        <begin position="69"/>
        <end position="94"/>
    </location>
</feature>
<organism evidence="2">
    <name type="scientific">Echinococcus granulosus</name>
    <name type="common">Hydatid tapeworm</name>
    <dbReference type="NCBI Taxonomy" id="6210"/>
    <lineage>
        <taxon>Eukaryota</taxon>
        <taxon>Metazoa</taxon>
        <taxon>Spiralia</taxon>
        <taxon>Lophotrochozoa</taxon>
        <taxon>Platyhelminthes</taxon>
        <taxon>Cestoda</taxon>
        <taxon>Eucestoda</taxon>
        <taxon>Cyclophyllidea</taxon>
        <taxon>Taeniidae</taxon>
        <taxon>Echinococcus</taxon>
        <taxon>Echinococcus granulosus group</taxon>
    </lineage>
</organism>
<reference evidence="4" key="3">
    <citation type="submission" date="2020-10" db="UniProtKB">
        <authorList>
            <consortium name="WormBaseParasite"/>
        </authorList>
    </citation>
    <scope>IDENTIFICATION</scope>
</reference>
<name>A0A068WH88_ECHGR</name>
<dbReference type="Proteomes" id="UP000492820">
    <property type="component" value="Unassembled WGS sequence"/>
</dbReference>
<accession>A0A068WH88</accession>
<evidence type="ECO:0000256" key="1">
    <source>
        <dbReference type="SAM" id="Phobius"/>
    </source>
</evidence>
<reference evidence="2 3" key="1">
    <citation type="journal article" date="2013" name="Nature">
        <title>The genomes of four tapeworm species reveal adaptations to parasitism.</title>
        <authorList>
            <person name="Tsai I.J."/>
            <person name="Zarowiecki M."/>
            <person name="Holroyd N."/>
            <person name="Garciarrubio A."/>
            <person name="Sanchez-Flores A."/>
            <person name="Brooks K.L."/>
            <person name="Tracey A."/>
            <person name="Bobes R.J."/>
            <person name="Fragoso G."/>
            <person name="Sciutto E."/>
            <person name="Aslett M."/>
            <person name="Beasley H."/>
            <person name="Bennett H.M."/>
            <person name="Cai J."/>
            <person name="Camicia F."/>
            <person name="Clark R."/>
            <person name="Cucher M."/>
            <person name="De Silva N."/>
            <person name="Day T.A."/>
            <person name="Deplazes P."/>
            <person name="Estrada K."/>
            <person name="Fernandez C."/>
            <person name="Holland P.W."/>
            <person name="Hou J."/>
            <person name="Hu S."/>
            <person name="Huckvale T."/>
            <person name="Hung S.S."/>
            <person name="Kamenetzky L."/>
            <person name="Keane J.A."/>
            <person name="Kiss F."/>
            <person name="Koziol U."/>
            <person name="Lambert O."/>
            <person name="Liu K."/>
            <person name="Luo X."/>
            <person name="Luo Y."/>
            <person name="Macchiaroli N."/>
            <person name="Nichol S."/>
            <person name="Paps J."/>
            <person name="Parkinson J."/>
            <person name="Pouchkina-Stantcheva N."/>
            <person name="Riddiford N."/>
            <person name="Rosenzvit M."/>
            <person name="Salinas G."/>
            <person name="Wasmuth J.D."/>
            <person name="Zamanian M."/>
            <person name="Zheng Y."/>
            <person name="Cai X."/>
            <person name="Soberon X."/>
            <person name="Olson P.D."/>
            <person name="Laclette J.P."/>
            <person name="Brehm K."/>
            <person name="Berriman M."/>
            <person name="Garciarrubio A."/>
            <person name="Bobes R.J."/>
            <person name="Fragoso G."/>
            <person name="Sanchez-Flores A."/>
            <person name="Estrada K."/>
            <person name="Cevallos M.A."/>
            <person name="Morett E."/>
            <person name="Gonzalez V."/>
            <person name="Portillo T."/>
            <person name="Ochoa-Leyva A."/>
            <person name="Jose M.V."/>
            <person name="Sciutto E."/>
            <person name="Landa A."/>
            <person name="Jimenez L."/>
            <person name="Valdes V."/>
            <person name="Carrero J.C."/>
            <person name="Larralde C."/>
            <person name="Morales-Montor J."/>
            <person name="Limon-Lason J."/>
            <person name="Soberon X."/>
            <person name="Laclette J.P."/>
        </authorList>
    </citation>
    <scope>NUCLEOTIDE SEQUENCE [LARGE SCALE GENOMIC DNA]</scope>
</reference>
<gene>
    <name evidence="2" type="ORF">EgrG_000477500</name>
</gene>
<dbReference type="WBParaSite" id="EgrG_000477500">
    <property type="protein sequence ID" value="EgrG_000477500"/>
    <property type="gene ID" value="EgrG_000477500"/>
</dbReference>
<keyword evidence="1" id="KW-0812">Transmembrane</keyword>
<keyword evidence="1" id="KW-1133">Transmembrane helix</keyword>
<evidence type="ECO:0000313" key="3">
    <source>
        <dbReference type="Proteomes" id="UP000492820"/>
    </source>
</evidence>
<dbReference type="OrthoDB" id="6240057at2759"/>
<feature type="transmembrane region" description="Helical" evidence="1">
    <location>
        <begin position="28"/>
        <end position="49"/>
    </location>
</feature>
<reference evidence="2" key="2">
    <citation type="submission" date="2014-06" db="EMBL/GenBank/DDBJ databases">
        <authorList>
            <person name="Aslett M."/>
        </authorList>
    </citation>
    <scope>NUCLEOTIDE SEQUENCE</scope>
</reference>
<protein>
    <submittedName>
        <fullName evidence="2 4">Expressed conserved protein</fullName>
    </submittedName>
</protein>
<dbReference type="AlphaFoldDB" id="A0A068WH88"/>
<proteinExistence type="predicted"/>